<comment type="similarity">
    <text evidence="1 4">Belongs to the universal ribosomal protein uL14 family.</text>
</comment>
<organism evidence="6 7">
    <name type="scientific">Hibiscus syriacus</name>
    <name type="common">Rose of Sharon</name>
    <dbReference type="NCBI Taxonomy" id="106335"/>
    <lineage>
        <taxon>Eukaryota</taxon>
        <taxon>Viridiplantae</taxon>
        <taxon>Streptophyta</taxon>
        <taxon>Embryophyta</taxon>
        <taxon>Tracheophyta</taxon>
        <taxon>Spermatophyta</taxon>
        <taxon>Magnoliopsida</taxon>
        <taxon>eudicotyledons</taxon>
        <taxon>Gunneridae</taxon>
        <taxon>Pentapetalae</taxon>
        <taxon>rosids</taxon>
        <taxon>malvids</taxon>
        <taxon>Malvales</taxon>
        <taxon>Malvaceae</taxon>
        <taxon>Malvoideae</taxon>
        <taxon>Hibiscus</taxon>
    </lineage>
</organism>
<proteinExistence type="inferred from homology"/>
<protein>
    <submittedName>
        <fullName evidence="6">60S ribosomal protein L23</fullName>
    </submittedName>
</protein>
<sequence length="548" mass="61379">MISILRDLNWISVAEFGISTHQSINTMSGVSIFPKGYRYWGIFQNIEYNFSIDTLGSIDTEEDSAQSIGRHRCFVTWVSTKILKKAKMDMSSIMLSDPEVLRFQLRSSSPDLDSRLIHLFRCNTSEAERFQLIRYCSPSFGKDATIKCLKGVLCKATIVERGQKVDVADCLILLQSWACQEGTNFGSQVKLMTVMMRSNTLSTPSPYFEGGSQSEVMFSTPSVQQTNEDKDEDDQGERPRELDESRVIIIQSFLAVENVEASFRLGRGRSAVNKFRMSLGLPVAVTVNCADNTGAKNVYIISVKGIKGRLNRLPSACVGDMVMGTVKKGKPDLRKKVLPAVIVRQRKPWRRKDVGEMWIEIRDLSTYSVRSRSEASEMQMFILSLGLRSSKNCGCYWYGIAEDRFFSLKGVTILSRTETLLSFDASYEQHNYLIPGIFPVDLIPDGSHVSTSNLQWLIQLLAWKIKCVHRCRCIELLTLASALFELLYLSPTYSKMSTLCISFLEHSSAPFGPYNAGVIVNPKGETGPIGKESADLWPRIVSAANAVV</sequence>
<evidence type="ECO:0000256" key="5">
    <source>
        <dbReference type="SAM" id="MobiDB-lite"/>
    </source>
</evidence>
<dbReference type="CDD" id="cd00337">
    <property type="entry name" value="Ribosomal_uL14"/>
    <property type="match status" value="1"/>
</dbReference>
<dbReference type="Gene3D" id="2.40.150.20">
    <property type="entry name" value="Ribosomal protein L14"/>
    <property type="match status" value="1"/>
</dbReference>
<evidence type="ECO:0000256" key="1">
    <source>
        <dbReference type="ARBA" id="ARBA00010745"/>
    </source>
</evidence>
<reference evidence="6" key="1">
    <citation type="submission" date="2019-09" db="EMBL/GenBank/DDBJ databases">
        <title>Draft genome information of white flower Hibiscus syriacus.</title>
        <authorList>
            <person name="Kim Y.-M."/>
        </authorList>
    </citation>
    <scope>NUCLEOTIDE SEQUENCE [LARGE SCALE GENOMIC DNA]</scope>
    <source>
        <strain evidence="6">YM2019G1</strain>
    </source>
</reference>
<evidence type="ECO:0000256" key="4">
    <source>
        <dbReference type="RuleBase" id="RU003949"/>
    </source>
</evidence>
<dbReference type="InterPro" id="IPR000218">
    <property type="entry name" value="Ribosomal_uL14"/>
</dbReference>
<evidence type="ECO:0000313" key="7">
    <source>
        <dbReference type="Proteomes" id="UP000436088"/>
    </source>
</evidence>
<feature type="region of interest" description="Disordered" evidence="5">
    <location>
        <begin position="219"/>
        <end position="241"/>
    </location>
</feature>
<dbReference type="Pfam" id="PF00238">
    <property type="entry name" value="Ribosomal_L14"/>
    <property type="match status" value="1"/>
</dbReference>
<keyword evidence="2 4" id="KW-0689">Ribosomal protein</keyword>
<dbReference type="GO" id="GO:0006412">
    <property type="term" value="P:translation"/>
    <property type="evidence" value="ECO:0007669"/>
    <property type="project" value="InterPro"/>
</dbReference>
<dbReference type="PANTHER" id="PTHR11761:SF44">
    <property type="entry name" value="LARGE RIBOSOMAL SUBUNIT PROTEIN UL14"/>
    <property type="match status" value="1"/>
</dbReference>
<evidence type="ECO:0000256" key="2">
    <source>
        <dbReference type="ARBA" id="ARBA00022980"/>
    </source>
</evidence>
<dbReference type="GO" id="GO:0070180">
    <property type="term" value="F:large ribosomal subunit rRNA binding"/>
    <property type="evidence" value="ECO:0007669"/>
    <property type="project" value="TreeGrafter"/>
</dbReference>
<dbReference type="Proteomes" id="UP000436088">
    <property type="component" value="Unassembled WGS sequence"/>
</dbReference>
<evidence type="ECO:0000256" key="3">
    <source>
        <dbReference type="ARBA" id="ARBA00023274"/>
    </source>
</evidence>
<dbReference type="InterPro" id="IPR036853">
    <property type="entry name" value="Ribosomal_uL14_sf"/>
</dbReference>
<dbReference type="SMART" id="SM01374">
    <property type="entry name" value="Ribosomal_L14"/>
    <property type="match status" value="1"/>
</dbReference>
<dbReference type="SUPFAM" id="SSF50193">
    <property type="entry name" value="Ribosomal protein L14"/>
    <property type="match status" value="1"/>
</dbReference>
<dbReference type="EMBL" id="VEPZ02001057">
    <property type="protein sequence ID" value="KAE8697007.1"/>
    <property type="molecule type" value="Genomic_DNA"/>
</dbReference>
<dbReference type="PANTHER" id="PTHR11761">
    <property type="entry name" value="50S/60S RIBOSOMAL PROTEIN L14/L23"/>
    <property type="match status" value="1"/>
</dbReference>
<dbReference type="AlphaFoldDB" id="A0A6A3A079"/>
<accession>A0A6A3A079</accession>
<keyword evidence="3 4" id="KW-0687">Ribonucleoprotein</keyword>
<keyword evidence="7" id="KW-1185">Reference proteome</keyword>
<dbReference type="GO" id="GO:0003735">
    <property type="term" value="F:structural constituent of ribosome"/>
    <property type="evidence" value="ECO:0007669"/>
    <property type="project" value="InterPro"/>
</dbReference>
<comment type="caution">
    <text evidence="6">The sequence shown here is derived from an EMBL/GenBank/DDBJ whole genome shotgun (WGS) entry which is preliminary data.</text>
</comment>
<evidence type="ECO:0000313" key="6">
    <source>
        <dbReference type="EMBL" id="KAE8697007.1"/>
    </source>
</evidence>
<gene>
    <name evidence="6" type="ORF">F3Y22_tig00110637pilonHSYRG00707</name>
</gene>
<name>A0A6A3A079_HIBSY</name>
<dbReference type="GO" id="GO:0022625">
    <property type="term" value="C:cytosolic large ribosomal subunit"/>
    <property type="evidence" value="ECO:0007669"/>
    <property type="project" value="TreeGrafter"/>
</dbReference>